<dbReference type="InterPro" id="IPR001584">
    <property type="entry name" value="Integrase_cat-core"/>
</dbReference>
<dbReference type="Proteomes" id="UP000199365">
    <property type="component" value="Unassembled WGS sequence"/>
</dbReference>
<dbReference type="GO" id="GO:0015074">
    <property type="term" value="P:DNA integration"/>
    <property type="evidence" value="ECO:0007669"/>
    <property type="project" value="InterPro"/>
</dbReference>
<dbReference type="NCBIfam" id="NF033546">
    <property type="entry name" value="transpos_IS21"/>
    <property type="match status" value="1"/>
</dbReference>
<dbReference type="Gene3D" id="1.10.10.60">
    <property type="entry name" value="Homeodomain-like"/>
    <property type="match status" value="1"/>
</dbReference>
<dbReference type="RefSeq" id="WP_090802000.1">
    <property type="nucleotide sequence ID" value="NZ_FNKX01000001.1"/>
</dbReference>
<keyword evidence="8" id="KW-1185">Reference proteome</keyword>
<dbReference type="GO" id="GO:0000150">
    <property type="term" value="F:DNA strand exchange activity"/>
    <property type="evidence" value="ECO:0007669"/>
    <property type="project" value="InterPro"/>
</dbReference>
<evidence type="ECO:0000256" key="4">
    <source>
        <dbReference type="ARBA" id="ARBA00023172"/>
    </source>
</evidence>
<keyword evidence="2" id="KW-0815">Transposition</keyword>
<dbReference type="GO" id="GO:0003677">
    <property type="term" value="F:DNA binding"/>
    <property type="evidence" value="ECO:0007669"/>
    <property type="project" value="UniProtKB-KW"/>
</dbReference>
<keyword evidence="4" id="KW-0233">DNA recombination</keyword>
<dbReference type="PANTHER" id="PTHR35004">
    <property type="entry name" value="TRANSPOSASE RV3428C-RELATED"/>
    <property type="match status" value="1"/>
</dbReference>
<evidence type="ECO:0000256" key="2">
    <source>
        <dbReference type="ARBA" id="ARBA00022578"/>
    </source>
</evidence>
<dbReference type="PROSITE" id="PS50531">
    <property type="entry name" value="HTH_IS21"/>
    <property type="match status" value="1"/>
</dbReference>
<keyword evidence="3" id="KW-0238">DNA-binding</keyword>
<evidence type="ECO:0000313" key="8">
    <source>
        <dbReference type="Proteomes" id="UP000199365"/>
    </source>
</evidence>
<comment type="similarity">
    <text evidence="1">Belongs to the transposase IS21/IS408/IS1162 family.</text>
</comment>
<dbReference type="PANTHER" id="PTHR35004:SF6">
    <property type="entry name" value="TRANSPOSASE"/>
    <property type="match status" value="1"/>
</dbReference>
<reference evidence="8" key="1">
    <citation type="submission" date="2016-10" db="EMBL/GenBank/DDBJ databases">
        <authorList>
            <person name="Varghese N."/>
            <person name="Submissions S."/>
        </authorList>
    </citation>
    <scope>NUCLEOTIDE SEQUENCE [LARGE SCALE GENOMIC DNA]</scope>
    <source>
        <strain evidence="8">DUS833</strain>
    </source>
</reference>
<sequence>MLTQEQAVEIKVLARRGTAVREIARQTGLSRNTVRRYLRNEQASRYSQREPRATKLDPFKDYLLERVAAARPHWIPATVLLRELQEAGYEGGISQLKAFLVPHKRSEAEPVVRFETAPGKQMQADFTVIRRGREPLLALVATMGYSRASFVRFTAREDAATLCECLREALVYFGGTPEHVLFDNAKSVVIERDAFGEGEHRWNPQLLALAETYGFTPKVCRPYRAKTKGKVERFNRYLKESFVVPLAATLRSSGLRLDVEAANAHIGRWLAEVANTRRHATTGERPAVRLAAEQAALLPLPLPLPVQAPALAVPDNRRVLPRESLQHPLAVYDALLEVAA</sequence>
<evidence type="ECO:0000256" key="3">
    <source>
        <dbReference type="ARBA" id="ARBA00023125"/>
    </source>
</evidence>
<dbReference type="STRING" id="157910.SAMN05445850_1161"/>
<dbReference type="Pfam" id="PF00665">
    <property type="entry name" value="rve"/>
    <property type="match status" value="1"/>
</dbReference>
<gene>
    <name evidence="7" type="ORF">SAMN05445850_1161</name>
</gene>
<organism evidence="7 8">
    <name type="scientific">Paraburkholderia tuberum</name>
    <dbReference type="NCBI Taxonomy" id="157910"/>
    <lineage>
        <taxon>Bacteria</taxon>
        <taxon>Pseudomonadati</taxon>
        <taxon>Pseudomonadota</taxon>
        <taxon>Betaproteobacteria</taxon>
        <taxon>Burkholderiales</taxon>
        <taxon>Burkholderiaceae</taxon>
        <taxon>Paraburkholderia</taxon>
    </lineage>
</organism>
<dbReference type="AlphaFoldDB" id="A0A1H1C9W6"/>
<dbReference type="InterPro" id="IPR006120">
    <property type="entry name" value="Resolvase_HTH_dom"/>
</dbReference>
<evidence type="ECO:0000259" key="6">
    <source>
        <dbReference type="PROSITE" id="PS50994"/>
    </source>
</evidence>
<evidence type="ECO:0000313" key="7">
    <source>
        <dbReference type="EMBL" id="SDQ60964.1"/>
    </source>
</evidence>
<feature type="domain" description="HTH IS21-type" evidence="5">
    <location>
        <begin position="5"/>
        <end position="67"/>
    </location>
</feature>
<dbReference type="GO" id="GO:0032196">
    <property type="term" value="P:transposition"/>
    <property type="evidence" value="ECO:0007669"/>
    <property type="project" value="UniProtKB-KW"/>
</dbReference>
<feature type="domain" description="Integrase catalytic" evidence="6">
    <location>
        <begin position="114"/>
        <end position="294"/>
    </location>
</feature>
<dbReference type="InterPro" id="IPR012337">
    <property type="entry name" value="RNaseH-like_sf"/>
</dbReference>
<dbReference type="InterPro" id="IPR036397">
    <property type="entry name" value="RNaseH_sf"/>
</dbReference>
<dbReference type="EMBL" id="FNKX01000001">
    <property type="protein sequence ID" value="SDQ60964.1"/>
    <property type="molecule type" value="Genomic_DNA"/>
</dbReference>
<name>A0A1H1C9W6_9BURK</name>
<dbReference type="Gene3D" id="3.30.420.10">
    <property type="entry name" value="Ribonuclease H-like superfamily/Ribonuclease H"/>
    <property type="match status" value="1"/>
</dbReference>
<evidence type="ECO:0000259" key="5">
    <source>
        <dbReference type="PROSITE" id="PS50531"/>
    </source>
</evidence>
<dbReference type="Pfam" id="PF02796">
    <property type="entry name" value="HTH_7"/>
    <property type="match status" value="1"/>
</dbReference>
<accession>A0A1H1C9W6</accession>
<dbReference type="SUPFAM" id="SSF53098">
    <property type="entry name" value="Ribonuclease H-like"/>
    <property type="match status" value="1"/>
</dbReference>
<proteinExistence type="inferred from homology"/>
<dbReference type="PROSITE" id="PS50994">
    <property type="entry name" value="INTEGRASE"/>
    <property type="match status" value="1"/>
</dbReference>
<dbReference type="InterPro" id="IPR017894">
    <property type="entry name" value="HTH_IS21_transposase_type"/>
</dbReference>
<protein>
    <submittedName>
        <fullName evidence="7">Transposase</fullName>
    </submittedName>
</protein>
<evidence type="ECO:0000256" key="1">
    <source>
        <dbReference type="ARBA" id="ARBA00009277"/>
    </source>
</evidence>